<dbReference type="Pfam" id="PF00512">
    <property type="entry name" value="HisKA"/>
    <property type="match status" value="1"/>
</dbReference>
<accession>A0A918EGY0</accession>
<dbReference type="InterPro" id="IPR005467">
    <property type="entry name" value="His_kinase_dom"/>
</dbReference>
<dbReference type="Proteomes" id="UP000639606">
    <property type="component" value="Unassembled WGS sequence"/>
</dbReference>
<protein>
    <recommendedName>
        <fullName evidence="3">histidine kinase</fullName>
        <ecNumber evidence="3">2.7.13.3</ecNumber>
    </recommendedName>
</protein>
<evidence type="ECO:0000256" key="4">
    <source>
        <dbReference type="ARBA" id="ARBA00022553"/>
    </source>
</evidence>
<evidence type="ECO:0000313" key="11">
    <source>
        <dbReference type="EMBL" id="GGP75075.1"/>
    </source>
</evidence>
<keyword evidence="9" id="KW-0812">Transmembrane</keyword>
<feature type="domain" description="Histidine kinase" evidence="10">
    <location>
        <begin position="185"/>
        <end position="402"/>
    </location>
</feature>
<keyword evidence="5" id="KW-0808">Transferase</keyword>
<keyword evidence="9" id="KW-1133">Transmembrane helix</keyword>
<keyword evidence="9" id="KW-0472">Membrane</keyword>
<evidence type="ECO:0000256" key="1">
    <source>
        <dbReference type="ARBA" id="ARBA00000085"/>
    </source>
</evidence>
<feature type="transmembrane region" description="Helical" evidence="9">
    <location>
        <begin position="20"/>
        <end position="43"/>
    </location>
</feature>
<evidence type="ECO:0000256" key="2">
    <source>
        <dbReference type="ARBA" id="ARBA00004236"/>
    </source>
</evidence>
<dbReference type="RefSeq" id="WP_189226284.1">
    <property type="nucleotide sequence ID" value="NZ_BMRG01000015.1"/>
</dbReference>
<dbReference type="InterPro" id="IPR003594">
    <property type="entry name" value="HATPase_dom"/>
</dbReference>
<feature type="transmembrane region" description="Helical" evidence="9">
    <location>
        <begin position="141"/>
        <end position="164"/>
    </location>
</feature>
<dbReference type="InterPro" id="IPR004358">
    <property type="entry name" value="Sig_transdc_His_kin-like_C"/>
</dbReference>
<keyword evidence="4" id="KW-0597">Phosphoprotein</keyword>
<dbReference type="CDD" id="cd00082">
    <property type="entry name" value="HisKA"/>
    <property type="match status" value="1"/>
</dbReference>
<dbReference type="PANTHER" id="PTHR43711:SF1">
    <property type="entry name" value="HISTIDINE KINASE 1"/>
    <property type="match status" value="1"/>
</dbReference>
<comment type="catalytic activity">
    <reaction evidence="1">
        <text>ATP + protein L-histidine = ADP + protein N-phospho-L-histidine.</text>
        <dbReference type="EC" id="2.7.13.3"/>
    </reaction>
</comment>
<proteinExistence type="predicted"/>
<dbReference type="AlphaFoldDB" id="A0A918EGY0"/>
<dbReference type="InterPro" id="IPR036097">
    <property type="entry name" value="HisK_dim/P_sf"/>
</dbReference>
<sequence>MSGSWAQAERAAVRRAGVKVGALTGLVITAVVALVGCIAYGVLVHRQDDRVWRELRYNAERGDPAAPPPCTWLFTLDDAPARGPAGFPLREDLEAVRASRSAVERTVERDGTSYAVRTQPRGGGAVQAVADLRYQLADRRFLLAALAVGELVGLLAAVVTGVVVGRRAVAPLAEALAKQRRFITDASHELRTPVARAYTRVQVLSRRAVAAALPVEHLAGLDRLAGSIRRFGEIIDDLLLSARLTADPADADRGPVDLAEVAESAVAAEAERAAERQLTLTVDRPDGPLLVRGVDSALRRAVGELLANAVGHTPPGGRVALSMGRAGGVVALTVADTGDGFDPAWADRLFDRFHRGPGAGERRYGLGLALLREVVTSHGGTVEAVGHPGRGAEFTIRLPGVAQVPAPRGGKPASRAPGHRESRVRAP</sequence>
<evidence type="ECO:0000256" key="6">
    <source>
        <dbReference type="ARBA" id="ARBA00022777"/>
    </source>
</evidence>
<dbReference type="InterPro" id="IPR036890">
    <property type="entry name" value="HATPase_C_sf"/>
</dbReference>
<dbReference type="EMBL" id="BMRG01000015">
    <property type="protein sequence ID" value="GGP75075.1"/>
    <property type="molecule type" value="Genomic_DNA"/>
</dbReference>
<reference evidence="11" key="1">
    <citation type="journal article" date="2014" name="Int. J. Syst. Evol. Microbiol.">
        <title>Complete genome sequence of Corynebacterium casei LMG S-19264T (=DSM 44701T), isolated from a smear-ripened cheese.</title>
        <authorList>
            <consortium name="US DOE Joint Genome Institute (JGI-PGF)"/>
            <person name="Walter F."/>
            <person name="Albersmeier A."/>
            <person name="Kalinowski J."/>
            <person name="Ruckert C."/>
        </authorList>
    </citation>
    <scope>NUCLEOTIDE SEQUENCE</scope>
    <source>
        <strain evidence="11">JCM 3313</strain>
    </source>
</reference>
<feature type="compositionally biased region" description="Basic and acidic residues" evidence="8">
    <location>
        <begin position="418"/>
        <end position="427"/>
    </location>
</feature>
<reference evidence="11" key="2">
    <citation type="submission" date="2020-09" db="EMBL/GenBank/DDBJ databases">
        <authorList>
            <person name="Sun Q."/>
            <person name="Ohkuma M."/>
        </authorList>
    </citation>
    <scope>NUCLEOTIDE SEQUENCE</scope>
    <source>
        <strain evidence="11">JCM 3313</strain>
    </source>
</reference>
<evidence type="ECO:0000313" key="12">
    <source>
        <dbReference type="Proteomes" id="UP000639606"/>
    </source>
</evidence>
<dbReference type="PROSITE" id="PS50109">
    <property type="entry name" value="HIS_KIN"/>
    <property type="match status" value="1"/>
</dbReference>
<keyword evidence="7" id="KW-0902">Two-component regulatory system</keyword>
<dbReference type="Gene3D" id="1.10.287.130">
    <property type="match status" value="1"/>
</dbReference>
<dbReference type="SMART" id="SM00388">
    <property type="entry name" value="HisKA"/>
    <property type="match status" value="1"/>
</dbReference>
<dbReference type="InterPro" id="IPR050736">
    <property type="entry name" value="Sensor_HK_Regulatory"/>
</dbReference>
<evidence type="ECO:0000256" key="7">
    <source>
        <dbReference type="ARBA" id="ARBA00023012"/>
    </source>
</evidence>
<dbReference type="SUPFAM" id="SSF47384">
    <property type="entry name" value="Homodimeric domain of signal transducing histidine kinase"/>
    <property type="match status" value="1"/>
</dbReference>
<dbReference type="InterPro" id="IPR003661">
    <property type="entry name" value="HisK_dim/P_dom"/>
</dbReference>
<dbReference type="GO" id="GO:0005886">
    <property type="term" value="C:plasma membrane"/>
    <property type="evidence" value="ECO:0007669"/>
    <property type="project" value="UniProtKB-SubCell"/>
</dbReference>
<dbReference type="EC" id="2.7.13.3" evidence="3"/>
<dbReference type="CDD" id="cd00075">
    <property type="entry name" value="HATPase"/>
    <property type="match status" value="1"/>
</dbReference>
<evidence type="ECO:0000256" key="5">
    <source>
        <dbReference type="ARBA" id="ARBA00022679"/>
    </source>
</evidence>
<gene>
    <name evidence="11" type="ORF">GCM10010185_55750</name>
</gene>
<comment type="subcellular location">
    <subcellularLocation>
        <location evidence="2">Cell membrane</location>
    </subcellularLocation>
</comment>
<dbReference type="SUPFAM" id="SSF55874">
    <property type="entry name" value="ATPase domain of HSP90 chaperone/DNA topoisomerase II/histidine kinase"/>
    <property type="match status" value="1"/>
</dbReference>
<dbReference type="SMART" id="SM00387">
    <property type="entry name" value="HATPase_c"/>
    <property type="match status" value="1"/>
</dbReference>
<evidence type="ECO:0000256" key="8">
    <source>
        <dbReference type="SAM" id="MobiDB-lite"/>
    </source>
</evidence>
<dbReference type="Pfam" id="PF02518">
    <property type="entry name" value="HATPase_c"/>
    <property type="match status" value="1"/>
</dbReference>
<keyword evidence="6 11" id="KW-0418">Kinase</keyword>
<evidence type="ECO:0000256" key="9">
    <source>
        <dbReference type="SAM" id="Phobius"/>
    </source>
</evidence>
<evidence type="ECO:0000256" key="3">
    <source>
        <dbReference type="ARBA" id="ARBA00012438"/>
    </source>
</evidence>
<name>A0A918EGY0_9PSEU</name>
<dbReference type="GO" id="GO:0000155">
    <property type="term" value="F:phosphorelay sensor kinase activity"/>
    <property type="evidence" value="ECO:0007669"/>
    <property type="project" value="InterPro"/>
</dbReference>
<comment type="caution">
    <text evidence="11">The sequence shown here is derived from an EMBL/GenBank/DDBJ whole genome shotgun (WGS) entry which is preliminary data.</text>
</comment>
<keyword evidence="12" id="KW-1185">Reference proteome</keyword>
<organism evidence="11 12">
    <name type="scientific">Saccharothrix coeruleofusca</name>
    <dbReference type="NCBI Taxonomy" id="33919"/>
    <lineage>
        <taxon>Bacteria</taxon>
        <taxon>Bacillati</taxon>
        <taxon>Actinomycetota</taxon>
        <taxon>Actinomycetes</taxon>
        <taxon>Pseudonocardiales</taxon>
        <taxon>Pseudonocardiaceae</taxon>
        <taxon>Saccharothrix</taxon>
    </lineage>
</organism>
<dbReference type="PRINTS" id="PR00344">
    <property type="entry name" value="BCTRLSENSOR"/>
</dbReference>
<dbReference type="Gene3D" id="3.30.565.10">
    <property type="entry name" value="Histidine kinase-like ATPase, C-terminal domain"/>
    <property type="match status" value="1"/>
</dbReference>
<feature type="region of interest" description="Disordered" evidence="8">
    <location>
        <begin position="402"/>
        <end position="427"/>
    </location>
</feature>
<dbReference type="PANTHER" id="PTHR43711">
    <property type="entry name" value="TWO-COMPONENT HISTIDINE KINASE"/>
    <property type="match status" value="1"/>
</dbReference>
<evidence type="ECO:0000259" key="10">
    <source>
        <dbReference type="PROSITE" id="PS50109"/>
    </source>
</evidence>